<organism evidence="1">
    <name type="scientific">Candidatus Methanophagaceae archaeon ANME-1 ERB6</name>
    <dbReference type="NCBI Taxonomy" id="2759912"/>
    <lineage>
        <taxon>Archaea</taxon>
        <taxon>Methanobacteriati</taxon>
        <taxon>Methanobacteriota</taxon>
        <taxon>Stenosarchaea group</taxon>
        <taxon>Methanomicrobia</taxon>
        <taxon>Candidatus Methanophagales</taxon>
        <taxon>Candidatus Methanophagaceae</taxon>
    </lineage>
</organism>
<dbReference type="AlphaFoldDB" id="A0A7G9YTI4"/>
<gene>
    <name evidence="1" type="ORF">HDBBLJII_00015</name>
</gene>
<reference evidence="1" key="1">
    <citation type="submission" date="2020-06" db="EMBL/GenBank/DDBJ databases">
        <title>Unique genomic features of the anaerobic methanotrophic archaea.</title>
        <authorList>
            <person name="Chadwick G.L."/>
            <person name="Skennerton C.T."/>
            <person name="Laso-Perez R."/>
            <person name="Leu A.O."/>
            <person name="Speth D.R."/>
            <person name="Yu H."/>
            <person name="Morgan-Lang C."/>
            <person name="Hatzenpichler R."/>
            <person name="Goudeau D."/>
            <person name="Malmstrom R."/>
            <person name="Brazelton W.J."/>
            <person name="Woyke T."/>
            <person name="Hallam S.J."/>
            <person name="Tyson G.W."/>
            <person name="Wegener G."/>
            <person name="Boetius A."/>
            <person name="Orphan V."/>
        </authorList>
    </citation>
    <scope>NUCLEOTIDE SEQUENCE</scope>
</reference>
<dbReference type="EMBL" id="MT631466">
    <property type="protein sequence ID" value="QNO51318.1"/>
    <property type="molecule type" value="Genomic_DNA"/>
</dbReference>
<evidence type="ECO:0000313" key="1">
    <source>
        <dbReference type="EMBL" id="QNO51318.1"/>
    </source>
</evidence>
<protein>
    <submittedName>
        <fullName evidence="1">Uncharacterized protein</fullName>
    </submittedName>
</protein>
<proteinExistence type="predicted"/>
<dbReference type="InterPro" id="IPR011749">
    <property type="entry name" value="CHP02243"/>
</dbReference>
<accession>A0A7G9YTI4</accession>
<dbReference type="NCBIfam" id="TIGR02243">
    <property type="entry name" value="putative baseplate assembly protein"/>
    <property type="match status" value="1"/>
</dbReference>
<name>A0A7G9YTI4_9EURY</name>
<sequence length="1024" mass="116639">MPKIDARNFQELFDERKSVASFYTPEWNVNDEKDVGIVLLKIFTHMHEEIISRLNRMPEKNFVAFLDMLGIKLMPAQPAKVPVTFLLAGGTPGGAFVPARTQIATAETEEQEALTFETTDNFFATSATIEEIYCVDPGRDVILRHRDNLKAEIAFKIFDADKENLQEHVLYIGHGDLFSLKEKATIKLKIEFISGNVKDLADLTWEYWGEDDKNHERFIVSTEANSIVLRSKGELKEKEINGITCHWIQCRLDRISDKYNLPVINKIQIHDVAPEKYIKPDLGYYNSIPMDLTTEFYPFSTQPRLFDTFFIASREAFSKKKAKLKVTFKREAEKPAPKPTDVMLSWEYWNGVLWHPLKIKENKINDFILEKGENGDSKGYIEFYCAEDFEEAEVNGQKDYWIRVRLIKGDYGKEEFVQEESGLWVVKPNFVPPLISDVDIEYSFEEEIDLQHCLAYNNLEYSVFTQESKGDGYGGFKPFIPIAEKRPAFYLGFNEAFKKGNISIFFSLVEKFYPIDARPEIKWTYWRKASNLSEDMKNSDKVNLVSTEGISNGTELLFEESFDGKSITEYAVVKSYSGTGIKLDGELDHKYISAAGVFKRTSLEVSDNTDYLTKRGTLEFIGPCEQRKTRKFGKECYWLMGSLVNLTDVSYLPLIRGIYPNTVWAEQVETIKDDIIGSSEGEKSKSYKLIKSPVLSPEIWIRETLSKEEKAALSKEEIPIREIKDDTEQIKETWVRWNAVENFYESGPRSRHCIIDQAMGEVLFGDGINGMIPPIGMDNIKTNYKSGGGVKGNVAKAEIKIIKTSVASVDRVINPEPAEGGADTELVHAVLERGPHLIKHRDRAVTEEDFERLARAASSYIARTKCFTKGGKLKIIVIPKGEEDKPMPSAGLLKMVENYLRERSLNLILPVCIEVQEPAYKEINVTVDVVPESIDQAIPLEKVILKRLKDFLHPLTGGHKNSGWEFGRDVHISDIYALLEGIKGVEHVENLTLNDKSEDVKVKEFRTVCSGEHRIIMKLGGQIK</sequence>